<proteinExistence type="predicted"/>
<dbReference type="KEGG" id="mfo:Metfor_0109"/>
<dbReference type="AlphaFoldDB" id="L0HB29"/>
<dbReference type="EMBL" id="CP003167">
    <property type="protein sequence ID" value="AGB01195.1"/>
    <property type="molecule type" value="Genomic_DNA"/>
</dbReference>
<evidence type="ECO:0000259" key="2">
    <source>
        <dbReference type="Pfam" id="PF24266"/>
    </source>
</evidence>
<reference evidence="4" key="1">
    <citation type="submission" date="2011-12" db="EMBL/GenBank/DDBJ databases">
        <title>Complete sequence of Methanoregula formicicum SMSP.</title>
        <authorList>
            <person name="Lucas S."/>
            <person name="Han J."/>
            <person name="Lapidus A."/>
            <person name="Cheng J.-F."/>
            <person name="Goodwin L."/>
            <person name="Pitluck S."/>
            <person name="Peters L."/>
            <person name="Ovchinnikova G."/>
            <person name="Teshima H."/>
            <person name="Detter J.C."/>
            <person name="Han C."/>
            <person name="Tapia R."/>
            <person name="Land M."/>
            <person name="Hauser L."/>
            <person name="Kyrpides N."/>
            <person name="Ivanova N."/>
            <person name="Pagani I."/>
            <person name="Imachi H."/>
            <person name="Tamaki H."/>
            <person name="Sekiguchi Y."/>
            <person name="Kamagata Y."/>
            <person name="Cadillo-Quiroz H."/>
            <person name="Zinder S."/>
            <person name="Liu W.-T."/>
            <person name="Woyke T."/>
        </authorList>
    </citation>
    <scope>NUCLEOTIDE SEQUENCE [LARGE SCALE GENOMIC DNA]</scope>
    <source>
        <strain evidence="4">DSM 22288 / NBRC 105244 / SMSP</strain>
    </source>
</reference>
<evidence type="ECO:0000313" key="3">
    <source>
        <dbReference type="EMBL" id="AGB01195.1"/>
    </source>
</evidence>
<accession>L0HB29</accession>
<dbReference type="CDD" id="cd00090">
    <property type="entry name" value="HTH_ARSR"/>
    <property type="match status" value="1"/>
</dbReference>
<evidence type="ECO:0000313" key="4">
    <source>
        <dbReference type="Proteomes" id="UP000010824"/>
    </source>
</evidence>
<dbReference type="STRING" id="593750.Metfor_0109"/>
<dbReference type="eggNOG" id="arCOG02611">
    <property type="taxonomic scope" value="Archaea"/>
</dbReference>
<dbReference type="InterPro" id="IPR036388">
    <property type="entry name" value="WH-like_DNA-bd_sf"/>
</dbReference>
<dbReference type="InterPro" id="IPR011991">
    <property type="entry name" value="ArsR-like_HTH"/>
</dbReference>
<dbReference type="Proteomes" id="UP000010824">
    <property type="component" value="Chromosome"/>
</dbReference>
<dbReference type="InterPro" id="IPR036390">
    <property type="entry name" value="WH_DNA-bd_sf"/>
</dbReference>
<feature type="transmembrane region" description="Helical" evidence="1">
    <location>
        <begin position="58"/>
        <end position="81"/>
    </location>
</feature>
<keyword evidence="1" id="KW-0472">Membrane</keyword>
<protein>
    <recommendedName>
        <fullName evidence="2">HVO-0163 N-terminal HTH domain-containing protein</fullName>
    </recommendedName>
</protein>
<feature type="domain" description="HVO-0163 N-terminal HTH" evidence="2">
    <location>
        <begin position="100"/>
        <end position="170"/>
    </location>
</feature>
<dbReference type="PANTHER" id="PTHR36216:SF1">
    <property type="entry name" value="HTH ARSR-TYPE DOMAIN-CONTAINING PROTEIN"/>
    <property type="match status" value="1"/>
</dbReference>
<organism evidence="3 4">
    <name type="scientific">Methanoregula formicica (strain DSM 22288 / NBRC 105244 / SMSP)</name>
    <dbReference type="NCBI Taxonomy" id="593750"/>
    <lineage>
        <taxon>Archaea</taxon>
        <taxon>Methanobacteriati</taxon>
        <taxon>Methanobacteriota</taxon>
        <taxon>Stenosarchaea group</taxon>
        <taxon>Methanomicrobia</taxon>
        <taxon>Methanomicrobiales</taxon>
        <taxon>Methanoregulaceae</taxon>
        <taxon>Methanoregula</taxon>
    </lineage>
</organism>
<keyword evidence="1" id="KW-0812">Transmembrane</keyword>
<dbReference type="InParanoid" id="L0HB29"/>
<sequence precursor="true">MIRYGIILILVLCSFSLVPSGSCGFHNGYTVEPVTPDMDTGTPLETVPVDFWDLPPGMMLLALALSVSSFIGFPVELFLFIKLYAYLGYRHVTRTIVFENDTRSLAYHCIQDNPGIYFNSLVRKTDIKPGTLRYHLIILMTTGKISAMNMNGHTRYFENSRKFSEVEKTVFKHIRNETDNRILILLLDNPDTNRKNLEVMMGISGPLVTWYMRRLSDDGIVSIQKNRKNVRYEIYPEVRQYLEKYLVPNRGVMPVLSLEPSPESS</sequence>
<reference evidence="3 4" key="2">
    <citation type="journal article" date="2014" name="Genome Announc.">
        <title>Complete Genome Sequence of Methanoregula formicica SMSPT, a Mesophilic Hydrogenotrophic Methanogen Isolated from a Methanogenic Upflow Anaerobic Sludge Blanket Reactor.</title>
        <authorList>
            <person name="Yamamoto K."/>
            <person name="Tamaki H."/>
            <person name="Cadillo-Quiroz H."/>
            <person name="Imachi H."/>
            <person name="Kyrpides N."/>
            <person name="Woyke T."/>
            <person name="Goodwin L."/>
            <person name="Zinder S.H."/>
            <person name="Kamagata Y."/>
            <person name="Liu W.T."/>
        </authorList>
    </citation>
    <scope>NUCLEOTIDE SEQUENCE [LARGE SCALE GENOMIC DNA]</scope>
    <source>
        <strain evidence="4">DSM 22288 / NBRC 105244 / SMSP</strain>
    </source>
</reference>
<keyword evidence="4" id="KW-1185">Reference proteome</keyword>
<dbReference type="InterPro" id="IPR056504">
    <property type="entry name" value="HTH_HVO_0163_N"/>
</dbReference>
<dbReference type="SUPFAM" id="SSF46785">
    <property type="entry name" value="Winged helix' DNA-binding domain"/>
    <property type="match status" value="2"/>
</dbReference>
<evidence type="ECO:0000256" key="1">
    <source>
        <dbReference type="SAM" id="Phobius"/>
    </source>
</evidence>
<keyword evidence="1" id="KW-1133">Transmembrane helix</keyword>
<dbReference type="OrthoDB" id="28610at2157"/>
<gene>
    <name evidence="3" type="ordered locus">Metfor_0109</name>
</gene>
<dbReference type="Pfam" id="PF13412">
    <property type="entry name" value="HTH_24"/>
    <property type="match status" value="1"/>
</dbReference>
<dbReference type="HOGENOM" id="CLU_084118_0_0_2"/>
<name>L0HB29_METFS</name>
<dbReference type="Pfam" id="PF24266">
    <property type="entry name" value="HTH_HVO_0163_N"/>
    <property type="match status" value="1"/>
</dbReference>
<dbReference type="Gene3D" id="1.10.10.10">
    <property type="entry name" value="Winged helix-like DNA-binding domain superfamily/Winged helix DNA-binding domain"/>
    <property type="match status" value="2"/>
</dbReference>
<dbReference type="PANTHER" id="PTHR36216">
    <property type="entry name" value="TRANSCRIPTIONAL REGULATOR, TRMB"/>
    <property type="match status" value="1"/>
</dbReference>